<keyword evidence="9 13" id="KW-0418">Kinase</keyword>
<feature type="binding site" evidence="13">
    <location>
        <begin position="57"/>
        <end position="64"/>
    </location>
    <ligand>
        <name>ATP</name>
        <dbReference type="ChEBI" id="CHEBI:30616"/>
    </ligand>
</feature>
<name>D2XIQ8_9BACT</name>
<organism evidence="14">
    <name type="scientific">uncultured bacterium 9F08</name>
    <dbReference type="NCBI Taxonomy" id="697051"/>
    <lineage>
        <taxon>Bacteria</taxon>
        <taxon>environmental samples</taxon>
    </lineage>
</organism>
<dbReference type="InterPro" id="IPR027417">
    <property type="entry name" value="P-loop_NTPase"/>
</dbReference>
<keyword evidence="8 13" id="KW-0547">Nucleotide-binding</keyword>
<dbReference type="UniPathway" id="UPA00359">
    <property type="reaction ID" value="UER00482"/>
</dbReference>
<dbReference type="SUPFAM" id="SSF52540">
    <property type="entry name" value="P-loop containing nucleoside triphosphate hydrolases"/>
    <property type="match status" value="1"/>
</dbReference>
<dbReference type="GO" id="GO:0005886">
    <property type="term" value="C:plasma membrane"/>
    <property type="evidence" value="ECO:0007669"/>
    <property type="project" value="TreeGrafter"/>
</dbReference>
<dbReference type="CDD" id="cd01983">
    <property type="entry name" value="SIMIBI"/>
    <property type="match status" value="1"/>
</dbReference>
<dbReference type="EMBL" id="GU177851">
    <property type="protein sequence ID" value="ADB12516.1"/>
    <property type="molecule type" value="Genomic_DNA"/>
</dbReference>
<comment type="catalytic activity">
    <reaction evidence="13">
        <text>a lipid A disaccharide + ATP = a lipid IVA + ADP + H(+)</text>
        <dbReference type="Rhea" id="RHEA:67840"/>
        <dbReference type="ChEBI" id="CHEBI:15378"/>
        <dbReference type="ChEBI" id="CHEBI:30616"/>
        <dbReference type="ChEBI" id="CHEBI:176343"/>
        <dbReference type="ChEBI" id="CHEBI:176425"/>
        <dbReference type="ChEBI" id="CHEBI:456216"/>
        <dbReference type="EC" id="2.7.1.130"/>
    </reaction>
</comment>
<dbReference type="GO" id="GO:0009029">
    <property type="term" value="F:lipid-A 4'-kinase activity"/>
    <property type="evidence" value="ECO:0007669"/>
    <property type="project" value="UniProtKB-UniRule"/>
</dbReference>
<evidence type="ECO:0000256" key="10">
    <source>
        <dbReference type="ARBA" id="ARBA00022840"/>
    </source>
</evidence>
<proteinExistence type="inferred from homology"/>
<protein>
    <recommendedName>
        <fullName evidence="4 13">Tetraacyldisaccharide 4'-kinase</fullName>
        <ecNumber evidence="3 13">2.7.1.130</ecNumber>
    </recommendedName>
    <alternativeName>
        <fullName evidence="12 13">Lipid A 4'-kinase</fullName>
    </alternativeName>
</protein>
<comment type="similarity">
    <text evidence="13">Belongs to the LpxK family.</text>
</comment>
<gene>
    <name evidence="13" type="primary">lpxK</name>
</gene>
<dbReference type="NCBIfam" id="TIGR00682">
    <property type="entry name" value="lpxK"/>
    <property type="match status" value="1"/>
</dbReference>
<dbReference type="GO" id="GO:0009244">
    <property type="term" value="P:lipopolysaccharide core region biosynthetic process"/>
    <property type="evidence" value="ECO:0007669"/>
    <property type="project" value="TreeGrafter"/>
</dbReference>
<evidence type="ECO:0000256" key="6">
    <source>
        <dbReference type="ARBA" id="ARBA00022556"/>
    </source>
</evidence>
<dbReference type="EC" id="2.7.1.130" evidence="3 13"/>
<keyword evidence="5 13" id="KW-0444">Lipid biosynthesis</keyword>
<evidence type="ECO:0000256" key="12">
    <source>
        <dbReference type="ARBA" id="ARBA00029757"/>
    </source>
</evidence>
<evidence type="ECO:0000256" key="2">
    <source>
        <dbReference type="ARBA" id="ARBA00004870"/>
    </source>
</evidence>
<keyword evidence="7 13" id="KW-0808">Transferase</keyword>
<evidence type="ECO:0000256" key="7">
    <source>
        <dbReference type="ARBA" id="ARBA00022679"/>
    </source>
</evidence>
<dbReference type="InterPro" id="IPR003758">
    <property type="entry name" value="LpxK"/>
</dbReference>
<dbReference type="Pfam" id="PF02606">
    <property type="entry name" value="LpxK"/>
    <property type="match status" value="1"/>
</dbReference>
<keyword evidence="11 13" id="KW-0443">Lipid metabolism</keyword>
<comment type="pathway">
    <text evidence="2 13">Glycolipid biosynthesis; lipid IV(A) biosynthesis; lipid IV(A) from (3R)-3-hydroxytetradecanoyl-[acyl-carrier-protein] and UDP-N-acetyl-alpha-D-glucosamine: step 6/6.</text>
</comment>
<evidence type="ECO:0000313" key="14">
    <source>
        <dbReference type="EMBL" id="ADB12516.1"/>
    </source>
</evidence>
<dbReference type="GO" id="GO:0005524">
    <property type="term" value="F:ATP binding"/>
    <property type="evidence" value="ECO:0007669"/>
    <property type="project" value="UniProtKB-UniRule"/>
</dbReference>
<sequence>MKRLDYYWYRKSPWLLLLWPLSALFCLLVLLRRGLFAGGLRRAYRMPVPVIIVGNITVGGSGKTPTVLWLADYLKQHGYRPGLISRGYGGQAECWPQSVTAQSEARQVGDEAVLLARRSGCPMVVGPDRVAAAEQLLAKHPVNVIISDDGMQHYRLQRDIEIAVLDGERRLGNGYCLPAGPLREPPSRLASVDFIVANGPARAGEWPLSLDGDEVLSLSGDRHCVLNDFAATPVHAIAAIGNPQRFFDFLRAKGLEVIGHDYPDHHPFAPGELDFTDPYPVLMTEKDAVKYLDHASERHWFVPVSASLPDQFGHRLLAALEKVNG</sequence>
<reference evidence="14" key="1">
    <citation type="submission" date="2009-11" db="EMBL/GenBank/DDBJ databases">
        <authorList>
            <person name="Rhee S.-K."/>
            <person name="Park S.-J."/>
        </authorList>
    </citation>
    <scope>NUCLEOTIDE SEQUENCE</scope>
</reference>
<reference evidence="14" key="2">
    <citation type="journal article" date="2010" name="J. Microbiol.">
        <title>Metagenomic assessment of a sulfur-oxidizing enrichment culture derived from marine sediment.</title>
        <authorList>
            <person name="Jung M.Y."/>
            <person name="Pham V."/>
            <person name="Park S.J."/>
            <person name="Kim S.J."/>
            <person name="Chae J.C."/>
            <person name="Roh Y."/>
            <person name="Rhee S.K."/>
        </authorList>
    </citation>
    <scope>NUCLEOTIDE SEQUENCE</scope>
</reference>
<evidence type="ECO:0000256" key="11">
    <source>
        <dbReference type="ARBA" id="ARBA00023098"/>
    </source>
</evidence>
<keyword evidence="6 13" id="KW-0441">Lipid A biosynthesis</keyword>
<evidence type="ECO:0000256" key="1">
    <source>
        <dbReference type="ARBA" id="ARBA00002274"/>
    </source>
</evidence>
<evidence type="ECO:0000256" key="4">
    <source>
        <dbReference type="ARBA" id="ARBA00016436"/>
    </source>
</evidence>
<evidence type="ECO:0000256" key="13">
    <source>
        <dbReference type="HAMAP-Rule" id="MF_00409"/>
    </source>
</evidence>
<evidence type="ECO:0000256" key="3">
    <source>
        <dbReference type="ARBA" id="ARBA00012071"/>
    </source>
</evidence>
<evidence type="ECO:0000256" key="5">
    <source>
        <dbReference type="ARBA" id="ARBA00022516"/>
    </source>
</evidence>
<keyword evidence="10 13" id="KW-0067">ATP-binding</keyword>
<evidence type="ECO:0000256" key="8">
    <source>
        <dbReference type="ARBA" id="ARBA00022741"/>
    </source>
</evidence>
<comment type="function">
    <text evidence="1 13">Transfers the gamma-phosphate of ATP to the 4'-position of a tetraacyldisaccharide 1-phosphate intermediate (termed DS-1-P) to form tetraacyldisaccharide 1,4'-bis-phosphate (lipid IVA).</text>
</comment>
<dbReference type="HAMAP" id="MF_00409">
    <property type="entry name" value="LpxK"/>
    <property type="match status" value="1"/>
</dbReference>
<evidence type="ECO:0000256" key="9">
    <source>
        <dbReference type="ARBA" id="ARBA00022777"/>
    </source>
</evidence>
<dbReference type="GO" id="GO:0009245">
    <property type="term" value="P:lipid A biosynthetic process"/>
    <property type="evidence" value="ECO:0007669"/>
    <property type="project" value="UniProtKB-UniRule"/>
</dbReference>
<accession>D2XIQ8</accession>
<dbReference type="PANTHER" id="PTHR42724">
    <property type="entry name" value="TETRAACYLDISACCHARIDE 4'-KINASE"/>
    <property type="match status" value="1"/>
</dbReference>
<dbReference type="AlphaFoldDB" id="D2XIQ8"/>
<dbReference type="PANTHER" id="PTHR42724:SF1">
    <property type="entry name" value="TETRAACYLDISACCHARIDE 4'-KINASE, MITOCHONDRIAL-RELATED"/>
    <property type="match status" value="1"/>
</dbReference>